<keyword evidence="3" id="KW-0479">Metal-binding</keyword>
<gene>
    <name evidence="9" type="ORF">TRICI_005128</name>
</gene>
<dbReference type="PANTHER" id="PTHR30468">
    <property type="entry name" value="ALPHA-KETOGLUTARATE-DEPENDENT SULFONATE DIOXYGENASE"/>
    <property type="match status" value="1"/>
</dbReference>
<dbReference type="OrthoDB" id="10257314at2759"/>
<keyword evidence="5" id="KW-0560">Oxidoreductase</keyword>
<evidence type="ECO:0000313" key="9">
    <source>
        <dbReference type="EMBL" id="KAA8906608.1"/>
    </source>
</evidence>
<reference evidence="9" key="1">
    <citation type="journal article" date="2019" name="G3 (Bethesda)">
        <title>Genome Assemblies of Two Rare Opportunistic Yeast Pathogens: Diutina rugosa (syn. Candida rugosa) and Trichomonascus ciferrii (syn. Candida ciferrii).</title>
        <authorList>
            <person name="Mixao V."/>
            <person name="Saus E."/>
            <person name="Hansen A.P."/>
            <person name="Lass-Florl C."/>
            <person name="Gabaldon T."/>
        </authorList>
    </citation>
    <scope>NUCLEOTIDE SEQUENCE</scope>
    <source>
        <strain evidence="9">CBS 4856</strain>
    </source>
</reference>
<keyword evidence="6" id="KW-0408">Iron</keyword>
<dbReference type="GO" id="GO:0005737">
    <property type="term" value="C:cytoplasm"/>
    <property type="evidence" value="ECO:0007669"/>
    <property type="project" value="TreeGrafter"/>
</dbReference>
<dbReference type="Proteomes" id="UP000761534">
    <property type="component" value="Unassembled WGS sequence"/>
</dbReference>
<comment type="cofactor">
    <cofactor evidence="1">
        <name>Fe(2+)</name>
        <dbReference type="ChEBI" id="CHEBI:29033"/>
    </cofactor>
</comment>
<dbReference type="Pfam" id="PF02668">
    <property type="entry name" value="TauD"/>
    <property type="match status" value="1"/>
</dbReference>
<dbReference type="GO" id="GO:0016706">
    <property type="term" value="F:2-oxoglutarate-dependent dioxygenase activity"/>
    <property type="evidence" value="ECO:0007669"/>
    <property type="project" value="TreeGrafter"/>
</dbReference>
<dbReference type="GO" id="GO:0046872">
    <property type="term" value="F:metal ion binding"/>
    <property type="evidence" value="ECO:0007669"/>
    <property type="project" value="UniProtKB-KW"/>
</dbReference>
<proteinExistence type="inferred from homology"/>
<name>A0A642V2M1_9ASCO</name>
<dbReference type="AlphaFoldDB" id="A0A642V2M1"/>
<evidence type="ECO:0000256" key="7">
    <source>
        <dbReference type="SAM" id="MobiDB-lite"/>
    </source>
</evidence>
<sequence length="391" mass="43912">MSPPTAVDIPKLIFNEKKDKFKAAKKNFEGPSPHADKASEASQVTFNGPLETSGRLDSKYKFEEETPVIGRIYKDAQLADILEDDELVRDLAITISRRGVVFFRNQNITPEQQKALANKLGRLTGKPKESGLHIHPITPRGGFAKAGSEDEIDPEISLITSKFQRQGLQDKKLPRLYERKPGGWHSDITFEPVPSDYAILKIVQTPETGGDTLWASGYAAYDSLSDPLKRFLESLTGTYAQPGFKKSSEEEDFDFFTGPRGNPENVGDDLIAHHPLIRTNPVTGWNSIFALGEHYTSIDGLSHSESEIITKLIQDIVFRRHDIRVRYKWSPNDVALWDNRSVYHTATPDIYEYDDGTERHGVRTVSIGERPFLSEQGKSRASDLKEKGLKV</sequence>
<comment type="caution">
    <text evidence="9">The sequence shown here is derived from an EMBL/GenBank/DDBJ whole genome shotgun (WGS) entry which is preliminary data.</text>
</comment>
<organism evidence="9 10">
    <name type="scientific">Trichomonascus ciferrii</name>
    <dbReference type="NCBI Taxonomy" id="44093"/>
    <lineage>
        <taxon>Eukaryota</taxon>
        <taxon>Fungi</taxon>
        <taxon>Dikarya</taxon>
        <taxon>Ascomycota</taxon>
        <taxon>Saccharomycotina</taxon>
        <taxon>Dipodascomycetes</taxon>
        <taxon>Dipodascales</taxon>
        <taxon>Trichomonascaceae</taxon>
        <taxon>Trichomonascus</taxon>
        <taxon>Trichomonascus ciferrii complex</taxon>
    </lineage>
</organism>
<accession>A0A642V2M1</accession>
<feature type="domain" description="TauD/TfdA-like" evidence="8">
    <location>
        <begin position="66"/>
        <end position="364"/>
    </location>
</feature>
<keyword evidence="10" id="KW-1185">Reference proteome</keyword>
<comment type="similarity">
    <text evidence="2">Belongs to the TfdA dioxygenase family.</text>
</comment>
<evidence type="ECO:0000259" key="8">
    <source>
        <dbReference type="Pfam" id="PF02668"/>
    </source>
</evidence>
<evidence type="ECO:0000256" key="2">
    <source>
        <dbReference type="ARBA" id="ARBA00005896"/>
    </source>
</evidence>
<feature type="region of interest" description="Disordered" evidence="7">
    <location>
        <begin position="26"/>
        <end position="50"/>
    </location>
</feature>
<dbReference type="SUPFAM" id="SSF51197">
    <property type="entry name" value="Clavaminate synthase-like"/>
    <property type="match status" value="1"/>
</dbReference>
<evidence type="ECO:0000313" key="10">
    <source>
        <dbReference type="Proteomes" id="UP000761534"/>
    </source>
</evidence>
<dbReference type="InterPro" id="IPR051323">
    <property type="entry name" value="AtsK-like"/>
</dbReference>
<dbReference type="InterPro" id="IPR042098">
    <property type="entry name" value="TauD-like_sf"/>
</dbReference>
<evidence type="ECO:0000256" key="5">
    <source>
        <dbReference type="ARBA" id="ARBA00023002"/>
    </source>
</evidence>
<dbReference type="VEuPathDB" id="FungiDB:TRICI_005128"/>
<dbReference type="EMBL" id="SWFS01000395">
    <property type="protein sequence ID" value="KAA8906608.1"/>
    <property type="molecule type" value="Genomic_DNA"/>
</dbReference>
<keyword evidence="4" id="KW-0223">Dioxygenase</keyword>
<evidence type="ECO:0000256" key="4">
    <source>
        <dbReference type="ARBA" id="ARBA00022964"/>
    </source>
</evidence>
<feature type="region of interest" description="Disordered" evidence="7">
    <location>
        <begin position="127"/>
        <end position="146"/>
    </location>
</feature>
<dbReference type="Gene3D" id="3.60.130.10">
    <property type="entry name" value="Clavaminate synthase-like"/>
    <property type="match status" value="1"/>
</dbReference>
<dbReference type="InterPro" id="IPR003819">
    <property type="entry name" value="TauD/TfdA-like"/>
</dbReference>
<evidence type="ECO:0000256" key="3">
    <source>
        <dbReference type="ARBA" id="ARBA00022723"/>
    </source>
</evidence>
<feature type="compositionally biased region" description="Basic and acidic residues" evidence="7">
    <location>
        <begin position="26"/>
        <end position="39"/>
    </location>
</feature>
<protein>
    <recommendedName>
        <fullName evidence="8">TauD/TfdA-like domain-containing protein</fullName>
    </recommendedName>
</protein>
<dbReference type="PANTHER" id="PTHR30468:SF10">
    <property type="entry name" value="TAUD_TFDA-LIKE DOMAIN-CONTAINING PROTEIN"/>
    <property type="match status" value="1"/>
</dbReference>
<evidence type="ECO:0000256" key="6">
    <source>
        <dbReference type="ARBA" id="ARBA00023004"/>
    </source>
</evidence>
<evidence type="ECO:0000256" key="1">
    <source>
        <dbReference type="ARBA" id="ARBA00001954"/>
    </source>
</evidence>